<dbReference type="OrthoDB" id="116700at2"/>
<keyword evidence="1" id="KW-0732">Signal</keyword>
<evidence type="ECO:0000256" key="1">
    <source>
        <dbReference type="SAM" id="SignalP"/>
    </source>
</evidence>
<proteinExistence type="predicted"/>
<gene>
    <name evidence="2" type="ORF">C7378_1552</name>
</gene>
<accession>A0A4R1L6W8</accession>
<sequence>MGRRGWLVVLALFAGWGWGQTGAQTAVQTANGGGGEGAQFKYSFENPKLDPASYTMVIDEDGEGKFHSEPGTVAPADLGALAPQGVTQEITITGPLLRQLFGVARSHHFFAMACESTKDKVAFTGKKLMSYKGSDGAGACTFNYSRDQQLNQLADELAAVAFTINAGRRIRVEHEHDRLSLDAELESLMEAARNGQALQLQNIAPTLELVASDEAVLSRARARANKLLVMMKMPVR</sequence>
<keyword evidence="3" id="KW-1185">Reference proteome</keyword>
<dbReference type="EMBL" id="SMGK01000002">
    <property type="protein sequence ID" value="TCK73932.1"/>
    <property type="molecule type" value="Genomic_DNA"/>
</dbReference>
<feature type="signal peptide" evidence="1">
    <location>
        <begin position="1"/>
        <end position="23"/>
    </location>
</feature>
<feature type="chain" id="PRO_5020295470" evidence="1">
    <location>
        <begin position="24"/>
        <end position="236"/>
    </location>
</feature>
<name>A0A4R1L6W8_9BACT</name>
<protein>
    <submittedName>
        <fullName evidence="2">Uncharacterized protein</fullName>
    </submittedName>
</protein>
<dbReference type="Proteomes" id="UP000295210">
    <property type="component" value="Unassembled WGS sequence"/>
</dbReference>
<reference evidence="2 3" key="1">
    <citation type="submission" date="2019-03" db="EMBL/GenBank/DDBJ databases">
        <title>Genomic Encyclopedia of Type Strains, Phase IV (KMG-IV): sequencing the most valuable type-strain genomes for metagenomic binning, comparative biology and taxonomic classification.</title>
        <authorList>
            <person name="Goeker M."/>
        </authorList>
    </citation>
    <scope>NUCLEOTIDE SEQUENCE [LARGE SCALE GENOMIC DNA]</scope>
    <source>
        <strain evidence="2 3">DSM 103428</strain>
    </source>
</reference>
<dbReference type="AlphaFoldDB" id="A0A4R1L6W8"/>
<comment type="caution">
    <text evidence="2">The sequence shown here is derived from an EMBL/GenBank/DDBJ whole genome shotgun (WGS) entry which is preliminary data.</text>
</comment>
<evidence type="ECO:0000313" key="2">
    <source>
        <dbReference type="EMBL" id="TCK73932.1"/>
    </source>
</evidence>
<organism evidence="2 3">
    <name type="scientific">Acidipila rosea</name>
    <dbReference type="NCBI Taxonomy" id="768535"/>
    <lineage>
        <taxon>Bacteria</taxon>
        <taxon>Pseudomonadati</taxon>
        <taxon>Acidobacteriota</taxon>
        <taxon>Terriglobia</taxon>
        <taxon>Terriglobales</taxon>
        <taxon>Acidobacteriaceae</taxon>
        <taxon>Acidipila</taxon>
    </lineage>
</organism>
<evidence type="ECO:0000313" key="3">
    <source>
        <dbReference type="Proteomes" id="UP000295210"/>
    </source>
</evidence>
<dbReference type="RefSeq" id="WP_131994239.1">
    <property type="nucleotide sequence ID" value="NZ_SMGK01000002.1"/>
</dbReference>